<dbReference type="Proteomes" id="UP001295740">
    <property type="component" value="Unassembled WGS sequence"/>
</dbReference>
<protein>
    <submittedName>
        <fullName evidence="3">Uu.00g082940.m01.CDS01</fullName>
    </submittedName>
</protein>
<evidence type="ECO:0000313" key="3">
    <source>
        <dbReference type="EMBL" id="CAJ2507108.1"/>
    </source>
</evidence>
<sequence>MAVSNVTLACLEPLTMTPAAPPNWMQVLLGHGSFVVNDGFPVIDPIGAPKFTTDNDPARQLSPFRSNSWPSPRTRTKHHPVLLAPIIRTKCNDSNAVTEIAYSVYDTFERLNGTEIGRKKVWVQRCSPSGDRGSNVWKFNRTFHYIISDGMSHDLSTCANPAHTTTAYYNGFSESLFIRRSETSSILEEMYDIASKWALSHHQIKSGARRQVVLIGRRGTNDYEALKSTAWYKNGLCLTHWNLGHHQILRERFGNNHGATLDDQFRALGIPYITSGISITRNAANETALIIHLLVSLCFLSSHQTDLLTRGEDLPQIQANVGAEYTMVRVNRPLGARPLTEARPVLTMPTRPSRDSYGASKSHEATTDLSRHCDIRDASYTNHEILDAVDPDFTCGYLYGMPDSDSDYGSNSEQQHRLGPRFPFYWLPDFRA</sequence>
<evidence type="ECO:0000256" key="1">
    <source>
        <dbReference type="SAM" id="MobiDB-lite"/>
    </source>
</evidence>
<evidence type="ECO:0000259" key="2">
    <source>
        <dbReference type="Pfam" id="PF21762"/>
    </source>
</evidence>
<organism evidence="3 4">
    <name type="scientific">Anthostomella pinea</name>
    <dbReference type="NCBI Taxonomy" id="933095"/>
    <lineage>
        <taxon>Eukaryota</taxon>
        <taxon>Fungi</taxon>
        <taxon>Dikarya</taxon>
        <taxon>Ascomycota</taxon>
        <taxon>Pezizomycotina</taxon>
        <taxon>Sordariomycetes</taxon>
        <taxon>Xylariomycetidae</taxon>
        <taxon>Xylariales</taxon>
        <taxon>Xylariaceae</taxon>
        <taxon>Anthostomella</taxon>
    </lineage>
</organism>
<dbReference type="EMBL" id="CAUWAG010000010">
    <property type="protein sequence ID" value="CAJ2507108.1"/>
    <property type="molecule type" value="Genomic_DNA"/>
</dbReference>
<proteinExistence type="predicted"/>
<gene>
    <name evidence="3" type="ORF">KHLLAP_LOCUS7576</name>
</gene>
<dbReference type="Pfam" id="PF21762">
    <property type="entry name" value="DEDDh_C"/>
    <property type="match status" value="1"/>
</dbReference>
<accession>A0AAI8VLJ5</accession>
<name>A0AAI8VLJ5_9PEZI</name>
<dbReference type="AlphaFoldDB" id="A0AAI8VLJ5"/>
<dbReference type="InterPro" id="IPR048519">
    <property type="entry name" value="Gfd2/YDR514C-like_C"/>
</dbReference>
<feature type="region of interest" description="Disordered" evidence="1">
    <location>
        <begin position="54"/>
        <end position="75"/>
    </location>
</feature>
<feature type="domain" description="Gfd2/YDR514C-like C-terminal" evidence="2">
    <location>
        <begin position="114"/>
        <end position="294"/>
    </location>
</feature>
<reference evidence="3" key="1">
    <citation type="submission" date="2023-10" db="EMBL/GenBank/DDBJ databases">
        <authorList>
            <person name="Hackl T."/>
        </authorList>
    </citation>
    <scope>NUCLEOTIDE SEQUENCE</scope>
</reference>
<comment type="caution">
    <text evidence="3">The sequence shown here is derived from an EMBL/GenBank/DDBJ whole genome shotgun (WGS) entry which is preliminary data.</text>
</comment>
<feature type="compositionally biased region" description="Polar residues" evidence="1">
    <location>
        <begin position="63"/>
        <end position="73"/>
    </location>
</feature>
<evidence type="ECO:0000313" key="4">
    <source>
        <dbReference type="Proteomes" id="UP001295740"/>
    </source>
</evidence>
<keyword evidence="4" id="KW-1185">Reference proteome</keyword>